<keyword evidence="2" id="KW-1133">Transmembrane helix</keyword>
<name>A0A542SS83_9MICO</name>
<accession>A0A542SS83</accession>
<feature type="region of interest" description="Disordered" evidence="1">
    <location>
        <begin position="1"/>
        <end position="76"/>
    </location>
</feature>
<comment type="caution">
    <text evidence="3">The sequence shown here is derived from an EMBL/GenBank/DDBJ whole genome shotgun (WGS) entry which is preliminary data.</text>
</comment>
<sequence>MTQDQPNGPTQHSDVSDPARQHEPGEPTVANEPGEPTVTHEPGQSAAPAEPHAAGEAHFPSGLGVPAAPRTEPYKRGPRVTSVVWGALILCLGVATIAWGAGAHFNGTTALAIALAGAGIALVVAAIAPALRHTS</sequence>
<reference evidence="3 4" key="1">
    <citation type="submission" date="2019-06" db="EMBL/GenBank/DDBJ databases">
        <title>Sequencing the genomes of 1000 actinobacteria strains.</title>
        <authorList>
            <person name="Klenk H.-P."/>
        </authorList>
    </citation>
    <scope>NUCLEOTIDE SEQUENCE [LARGE SCALE GENOMIC DNA]</scope>
    <source>
        <strain evidence="3 4">DSM 10596</strain>
    </source>
</reference>
<keyword evidence="4" id="KW-1185">Reference proteome</keyword>
<evidence type="ECO:0000313" key="4">
    <source>
        <dbReference type="Proteomes" id="UP000316181"/>
    </source>
</evidence>
<dbReference type="AlphaFoldDB" id="A0A542SS83"/>
<feature type="compositionally biased region" description="Low complexity" evidence="1">
    <location>
        <begin position="46"/>
        <end position="58"/>
    </location>
</feature>
<gene>
    <name evidence="3" type="ORF">FB389_1842</name>
</gene>
<protein>
    <submittedName>
        <fullName evidence="3">Uncharacterized protein</fullName>
    </submittedName>
</protein>
<evidence type="ECO:0000256" key="1">
    <source>
        <dbReference type="SAM" id="MobiDB-lite"/>
    </source>
</evidence>
<feature type="compositionally biased region" description="Basic and acidic residues" evidence="1">
    <location>
        <begin position="14"/>
        <end position="25"/>
    </location>
</feature>
<dbReference type="EMBL" id="VFNV01000001">
    <property type="protein sequence ID" value="TQK77127.1"/>
    <property type="molecule type" value="Genomic_DNA"/>
</dbReference>
<keyword evidence="2" id="KW-0812">Transmembrane</keyword>
<evidence type="ECO:0000313" key="3">
    <source>
        <dbReference type="EMBL" id="TQK77127.1"/>
    </source>
</evidence>
<dbReference type="Proteomes" id="UP000316181">
    <property type="component" value="Unassembled WGS sequence"/>
</dbReference>
<keyword evidence="2" id="KW-0472">Membrane</keyword>
<proteinExistence type="predicted"/>
<feature type="transmembrane region" description="Helical" evidence="2">
    <location>
        <begin position="111"/>
        <end position="131"/>
    </location>
</feature>
<feature type="compositionally biased region" description="Polar residues" evidence="1">
    <location>
        <begin position="1"/>
        <end position="13"/>
    </location>
</feature>
<organism evidence="3 4">
    <name type="scientific">Rarobacter incanus</name>
    <dbReference type="NCBI Taxonomy" id="153494"/>
    <lineage>
        <taxon>Bacteria</taxon>
        <taxon>Bacillati</taxon>
        <taxon>Actinomycetota</taxon>
        <taxon>Actinomycetes</taxon>
        <taxon>Micrococcales</taxon>
        <taxon>Rarobacteraceae</taxon>
        <taxon>Rarobacter</taxon>
    </lineage>
</organism>
<evidence type="ECO:0000256" key="2">
    <source>
        <dbReference type="SAM" id="Phobius"/>
    </source>
</evidence>
<feature type="transmembrane region" description="Helical" evidence="2">
    <location>
        <begin position="83"/>
        <end position="105"/>
    </location>
</feature>
<dbReference type="RefSeq" id="WP_142112884.1">
    <property type="nucleotide sequence ID" value="NZ_BAAATB010000006.1"/>
</dbReference>